<comment type="caution">
    <text evidence="2">The sequence shown here is derived from an EMBL/GenBank/DDBJ whole genome shotgun (WGS) entry which is preliminary data.</text>
</comment>
<keyword evidence="3" id="KW-1185">Reference proteome</keyword>
<evidence type="ECO:0000313" key="3">
    <source>
        <dbReference type="Proteomes" id="UP000237000"/>
    </source>
</evidence>
<reference evidence="3" key="1">
    <citation type="submission" date="2016-06" db="EMBL/GenBank/DDBJ databases">
        <title>Parallel loss of symbiosis genes in relatives of nitrogen-fixing non-legume Parasponia.</title>
        <authorList>
            <person name="Van Velzen R."/>
            <person name="Holmer R."/>
            <person name="Bu F."/>
            <person name="Rutten L."/>
            <person name="Van Zeijl A."/>
            <person name="Liu W."/>
            <person name="Santuari L."/>
            <person name="Cao Q."/>
            <person name="Sharma T."/>
            <person name="Shen D."/>
            <person name="Roswanjaya Y."/>
            <person name="Wardhani T."/>
            <person name="Kalhor M.S."/>
            <person name="Jansen J."/>
            <person name="Van den Hoogen J."/>
            <person name="Gungor B."/>
            <person name="Hartog M."/>
            <person name="Hontelez J."/>
            <person name="Verver J."/>
            <person name="Yang W.-C."/>
            <person name="Schijlen E."/>
            <person name="Repin R."/>
            <person name="Schilthuizen M."/>
            <person name="Schranz E."/>
            <person name="Heidstra R."/>
            <person name="Miyata K."/>
            <person name="Fedorova E."/>
            <person name="Kohlen W."/>
            <person name="Bisseling T."/>
            <person name="Smit S."/>
            <person name="Geurts R."/>
        </authorList>
    </citation>
    <scope>NUCLEOTIDE SEQUENCE [LARGE SCALE GENOMIC DNA]</scope>
    <source>
        <strain evidence="3">cv. RG33-2</strain>
    </source>
</reference>
<dbReference type="AlphaFoldDB" id="A0A2P5D2W4"/>
<accession>A0A2P5D2W4</accession>
<feature type="compositionally biased region" description="Low complexity" evidence="1">
    <location>
        <begin position="207"/>
        <end position="249"/>
    </location>
</feature>
<protein>
    <recommendedName>
        <fullName evidence="4">DUF4378 domain-containing protein</fullName>
    </recommendedName>
</protein>
<feature type="region of interest" description="Disordered" evidence="1">
    <location>
        <begin position="371"/>
        <end position="390"/>
    </location>
</feature>
<feature type="compositionally biased region" description="Basic and acidic residues" evidence="1">
    <location>
        <begin position="9"/>
        <end position="22"/>
    </location>
</feature>
<dbReference type="InParanoid" id="A0A2P5D2W4"/>
<name>A0A2P5D2W4_TREOI</name>
<evidence type="ECO:0000256" key="1">
    <source>
        <dbReference type="SAM" id="MobiDB-lite"/>
    </source>
</evidence>
<proteinExistence type="predicted"/>
<dbReference type="PANTHER" id="PTHR33623">
    <property type="entry name" value="OS04G0572500 PROTEIN"/>
    <property type="match status" value="1"/>
</dbReference>
<dbReference type="STRING" id="63057.A0A2P5D2W4"/>
<dbReference type="EMBL" id="JXTC01000302">
    <property type="protein sequence ID" value="PON67614.1"/>
    <property type="molecule type" value="Genomic_DNA"/>
</dbReference>
<feature type="region of interest" description="Disordered" evidence="1">
    <location>
        <begin position="1"/>
        <end position="23"/>
    </location>
</feature>
<dbReference type="Proteomes" id="UP000237000">
    <property type="component" value="Unassembled WGS sequence"/>
</dbReference>
<dbReference type="OrthoDB" id="668456at2759"/>
<organism evidence="2 3">
    <name type="scientific">Trema orientale</name>
    <name type="common">Charcoal tree</name>
    <name type="synonym">Celtis orientalis</name>
    <dbReference type="NCBI Taxonomy" id="63057"/>
    <lineage>
        <taxon>Eukaryota</taxon>
        <taxon>Viridiplantae</taxon>
        <taxon>Streptophyta</taxon>
        <taxon>Embryophyta</taxon>
        <taxon>Tracheophyta</taxon>
        <taxon>Spermatophyta</taxon>
        <taxon>Magnoliopsida</taxon>
        <taxon>eudicotyledons</taxon>
        <taxon>Gunneridae</taxon>
        <taxon>Pentapetalae</taxon>
        <taxon>rosids</taxon>
        <taxon>fabids</taxon>
        <taxon>Rosales</taxon>
        <taxon>Cannabaceae</taxon>
        <taxon>Trema</taxon>
    </lineage>
</organism>
<sequence>MVSAAVTKLSDDHHHHQMDRKSSSIMIERPKPLMLKDYLLDDLSSCSSNGFKSFPRRQCCSTVRFLLEIDLKQNQPKNIANKKQRVFRSRSRSRGFTISALQRASDAVIKAVKQLPLPFPSVNKSSVQNRARKGLLLPRSLSRKLLKNRFWGKAENNSKDDHLDHHAIKRSRLFPELEEHDHGQPSDINDQINGVATTSKTVASTSLVSSNSKSNSHSNSNSWCESEFTTTSSSAQSETTTSATENDTTVSENDVSQKVNKEVDISTVGEDTTEVLGPTTATCSLDQNAKEWPNEEDKEQFSPVSVLDCPFEDDDQDETTSPFNRRLARLEGTKQKLLQKIRRFENLTQLEPVDLEKRIIAMTSELEVADGHDHQIKIRSSSSSSNDQIEDEKAREMVAKLTKVIGAAVPVAPSTNLLCDYFRERMEEDRESSKDFAEAAAMKAAEDWAVGAPTGELVLLGWEVRERRNAYVMDMEKGGKWRKLEEEKGGVGLELEALVWDSLIEEVLLELL</sequence>
<gene>
    <name evidence="2" type="ORF">TorRG33x02_264030</name>
</gene>
<dbReference type="FunCoup" id="A0A2P5D2W4">
    <property type="interactions" value="16"/>
</dbReference>
<feature type="region of interest" description="Disordered" evidence="1">
    <location>
        <begin position="207"/>
        <end position="256"/>
    </location>
</feature>
<dbReference type="PANTHER" id="PTHR33623:SF4">
    <property type="entry name" value="DUF4378 DOMAIN-CONTAINING PROTEIN"/>
    <property type="match status" value="1"/>
</dbReference>
<evidence type="ECO:0008006" key="4">
    <source>
        <dbReference type="Google" id="ProtNLM"/>
    </source>
</evidence>
<evidence type="ECO:0000313" key="2">
    <source>
        <dbReference type="EMBL" id="PON67614.1"/>
    </source>
</evidence>